<evidence type="ECO:0000313" key="1">
    <source>
        <dbReference type="EMBL" id="OGM63046.1"/>
    </source>
</evidence>
<proteinExistence type="predicted"/>
<gene>
    <name evidence="1" type="ORF">A2961_03325</name>
</gene>
<comment type="caution">
    <text evidence="1">The sequence shown here is derived from an EMBL/GenBank/DDBJ whole genome shotgun (WGS) entry which is preliminary data.</text>
</comment>
<protein>
    <submittedName>
        <fullName evidence="1">Uncharacterized protein</fullName>
    </submittedName>
</protein>
<dbReference type="Proteomes" id="UP000177082">
    <property type="component" value="Unassembled WGS sequence"/>
</dbReference>
<name>A0A1F8BG57_9BACT</name>
<organism evidence="1 2">
    <name type="scientific">Candidatus Woesebacteria bacterium RIFCSPLOWO2_01_FULL_39_21</name>
    <dbReference type="NCBI Taxonomy" id="1802519"/>
    <lineage>
        <taxon>Bacteria</taxon>
        <taxon>Candidatus Woeseibacteriota</taxon>
    </lineage>
</organism>
<sequence length="156" mass="15759">MDETGGILPQVEKARPGSLVERAVQIGGPVAERAAKLWDGAVDLMRKVDVGIRATVIAGLASLATAGVVHAEGLGGGIDIDQVRETFDKLSQLANQYPIVGVAALGGGLLMHRVDRAFGGNGLKGAVGGAAVFGGLALATQVGGGNIMEMVKKMSS</sequence>
<accession>A0A1F8BG57</accession>
<dbReference type="STRING" id="1802519.A2961_03325"/>
<dbReference type="EMBL" id="MGHF01000021">
    <property type="protein sequence ID" value="OGM63046.1"/>
    <property type="molecule type" value="Genomic_DNA"/>
</dbReference>
<evidence type="ECO:0000313" key="2">
    <source>
        <dbReference type="Proteomes" id="UP000177082"/>
    </source>
</evidence>
<dbReference type="AlphaFoldDB" id="A0A1F8BG57"/>
<reference evidence="1 2" key="1">
    <citation type="journal article" date="2016" name="Nat. Commun.">
        <title>Thousands of microbial genomes shed light on interconnected biogeochemical processes in an aquifer system.</title>
        <authorList>
            <person name="Anantharaman K."/>
            <person name="Brown C.T."/>
            <person name="Hug L.A."/>
            <person name="Sharon I."/>
            <person name="Castelle C.J."/>
            <person name="Probst A.J."/>
            <person name="Thomas B.C."/>
            <person name="Singh A."/>
            <person name="Wilkins M.J."/>
            <person name="Karaoz U."/>
            <person name="Brodie E.L."/>
            <person name="Williams K.H."/>
            <person name="Hubbard S.S."/>
            <person name="Banfield J.F."/>
        </authorList>
    </citation>
    <scope>NUCLEOTIDE SEQUENCE [LARGE SCALE GENOMIC DNA]</scope>
</reference>